<sequence length="204" mass="20886">MPQVAGAGQVAPQLRGEQEPPVGMGEACGEDQSGHALRVKDGDRLAERVTRDGEGLHTLLYGGGDQLIGQAIQGKRGFCARGAAGAGVVGPDDGVLGGQGVQDRAVVGVDAAAGAVGGSRPGPVPCITRPRPELGRAVDMRCFSTSVMSNDSAGEAKRSIADLYPGEAKTDARDADPTPPLDEDIGGTPATMTRRPPPSFEHPW</sequence>
<gene>
    <name evidence="2" type="ORF">ACFPCY_06145</name>
</gene>
<evidence type="ECO:0000313" key="3">
    <source>
        <dbReference type="Proteomes" id="UP001595872"/>
    </source>
</evidence>
<name>A0ABV9TS00_9ACTN</name>
<protein>
    <submittedName>
        <fullName evidence="2">Uncharacterized protein</fullName>
    </submittedName>
</protein>
<feature type="compositionally biased region" description="Pro residues" evidence="1">
    <location>
        <begin position="195"/>
        <end position="204"/>
    </location>
</feature>
<evidence type="ECO:0000256" key="1">
    <source>
        <dbReference type="SAM" id="MobiDB-lite"/>
    </source>
</evidence>
<proteinExistence type="predicted"/>
<comment type="caution">
    <text evidence="2">The sequence shown here is derived from an EMBL/GenBank/DDBJ whole genome shotgun (WGS) entry which is preliminary data.</text>
</comment>
<reference evidence="3" key="1">
    <citation type="journal article" date="2019" name="Int. J. Syst. Evol. Microbiol.">
        <title>The Global Catalogue of Microorganisms (GCM) 10K type strain sequencing project: providing services to taxonomists for standard genome sequencing and annotation.</title>
        <authorList>
            <consortium name="The Broad Institute Genomics Platform"/>
            <consortium name="The Broad Institute Genome Sequencing Center for Infectious Disease"/>
            <person name="Wu L."/>
            <person name="Ma J."/>
        </authorList>
    </citation>
    <scope>NUCLEOTIDE SEQUENCE [LARGE SCALE GENOMIC DNA]</scope>
    <source>
        <strain evidence="3">KLKA75</strain>
    </source>
</reference>
<feature type="region of interest" description="Disordered" evidence="1">
    <location>
        <begin position="1"/>
        <end position="35"/>
    </location>
</feature>
<feature type="region of interest" description="Disordered" evidence="1">
    <location>
        <begin position="151"/>
        <end position="204"/>
    </location>
</feature>
<dbReference type="EMBL" id="JBHSIT010000002">
    <property type="protein sequence ID" value="MFC4906890.1"/>
    <property type="molecule type" value="Genomic_DNA"/>
</dbReference>
<accession>A0ABV9TS00</accession>
<dbReference type="Proteomes" id="UP001595872">
    <property type="component" value="Unassembled WGS sequence"/>
</dbReference>
<keyword evidence="3" id="KW-1185">Reference proteome</keyword>
<evidence type="ECO:0000313" key="2">
    <source>
        <dbReference type="EMBL" id="MFC4906890.1"/>
    </source>
</evidence>
<organism evidence="2 3">
    <name type="scientific">Actinomadura gamaensis</name>
    <dbReference type="NCBI Taxonomy" id="1763541"/>
    <lineage>
        <taxon>Bacteria</taxon>
        <taxon>Bacillati</taxon>
        <taxon>Actinomycetota</taxon>
        <taxon>Actinomycetes</taxon>
        <taxon>Streptosporangiales</taxon>
        <taxon>Thermomonosporaceae</taxon>
        <taxon>Actinomadura</taxon>
    </lineage>
</organism>
<dbReference type="RefSeq" id="WP_378252631.1">
    <property type="nucleotide sequence ID" value="NZ_JBHSIT010000002.1"/>
</dbReference>